<dbReference type="Proteomes" id="UP001632038">
    <property type="component" value="Unassembled WGS sequence"/>
</dbReference>
<organism evidence="1 2">
    <name type="scientific">Castilleja foliolosa</name>
    <dbReference type="NCBI Taxonomy" id="1961234"/>
    <lineage>
        <taxon>Eukaryota</taxon>
        <taxon>Viridiplantae</taxon>
        <taxon>Streptophyta</taxon>
        <taxon>Embryophyta</taxon>
        <taxon>Tracheophyta</taxon>
        <taxon>Spermatophyta</taxon>
        <taxon>Magnoliopsida</taxon>
        <taxon>eudicotyledons</taxon>
        <taxon>Gunneridae</taxon>
        <taxon>Pentapetalae</taxon>
        <taxon>asterids</taxon>
        <taxon>lamiids</taxon>
        <taxon>Lamiales</taxon>
        <taxon>Orobanchaceae</taxon>
        <taxon>Pedicularideae</taxon>
        <taxon>Castillejinae</taxon>
        <taxon>Castilleja</taxon>
    </lineage>
</organism>
<accession>A0ABD3DA45</accession>
<gene>
    <name evidence="1" type="ORF">CASFOL_017832</name>
</gene>
<name>A0ABD3DA45_9LAMI</name>
<reference evidence="2" key="1">
    <citation type="journal article" date="2024" name="IScience">
        <title>Strigolactones Initiate the Formation of Haustorium-like Structures in Castilleja.</title>
        <authorList>
            <person name="Buerger M."/>
            <person name="Peterson D."/>
            <person name="Chory J."/>
        </authorList>
    </citation>
    <scope>NUCLEOTIDE SEQUENCE [LARGE SCALE GENOMIC DNA]</scope>
</reference>
<keyword evidence="2" id="KW-1185">Reference proteome</keyword>
<evidence type="ECO:0000313" key="1">
    <source>
        <dbReference type="EMBL" id="KAL3638461.1"/>
    </source>
</evidence>
<evidence type="ECO:0000313" key="2">
    <source>
        <dbReference type="Proteomes" id="UP001632038"/>
    </source>
</evidence>
<protein>
    <submittedName>
        <fullName evidence="1">Uncharacterized protein</fullName>
    </submittedName>
</protein>
<dbReference type="EMBL" id="JAVIJP010000019">
    <property type="protein sequence ID" value="KAL3638461.1"/>
    <property type="molecule type" value="Genomic_DNA"/>
</dbReference>
<proteinExistence type="predicted"/>
<sequence>MEKPIVGGRGGSSLPVMYSLVNAHLKELDLDNVAAELRGKIPSIVLEQSETSVLVVLTMSNFFGTYGKETLEADFVRNFHTFIEAFLSYHDVPFHLRVEFGLTVAMLDDELGSMMHDTAFKSIKKLRLFMRGVEYTPL</sequence>
<comment type="caution">
    <text evidence="1">The sequence shown here is derived from an EMBL/GenBank/DDBJ whole genome shotgun (WGS) entry which is preliminary data.</text>
</comment>
<dbReference type="AlphaFoldDB" id="A0ABD3DA45"/>